<dbReference type="Pfam" id="PF00082">
    <property type="entry name" value="Peptidase_S8"/>
    <property type="match status" value="1"/>
</dbReference>
<dbReference type="GO" id="GO:0004252">
    <property type="term" value="F:serine-type endopeptidase activity"/>
    <property type="evidence" value="ECO:0007669"/>
    <property type="project" value="UniProtKB-UniRule"/>
</dbReference>
<evidence type="ECO:0000256" key="7">
    <source>
        <dbReference type="SAM" id="MobiDB-lite"/>
    </source>
</evidence>
<dbReference type="GO" id="GO:0005975">
    <property type="term" value="P:carbohydrate metabolic process"/>
    <property type="evidence" value="ECO:0007669"/>
    <property type="project" value="UniProtKB-ARBA"/>
</dbReference>
<keyword evidence="8" id="KW-0732">Signal</keyword>
<evidence type="ECO:0000256" key="2">
    <source>
        <dbReference type="ARBA" id="ARBA00022670"/>
    </source>
</evidence>
<evidence type="ECO:0000256" key="5">
    <source>
        <dbReference type="PIRSR" id="PIRSR615500-1"/>
    </source>
</evidence>
<evidence type="ECO:0000256" key="3">
    <source>
        <dbReference type="ARBA" id="ARBA00022801"/>
    </source>
</evidence>
<accession>A0A1G7SA29</accession>
<evidence type="ECO:0000256" key="6">
    <source>
        <dbReference type="PROSITE-ProRule" id="PRU01240"/>
    </source>
</evidence>
<comment type="similarity">
    <text evidence="1 6">Belongs to the peptidase S8 family.</text>
</comment>
<feature type="active site" description="Charge relay system" evidence="5 6">
    <location>
        <position position="426"/>
    </location>
</feature>
<dbReference type="InterPro" id="IPR036852">
    <property type="entry name" value="Peptidase_S8/S53_dom_sf"/>
</dbReference>
<evidence type="ECO:0000259" key="9">
    <source>
        <dbReference type="Pfam" id="PF00082"/>
    </source>
</evidence>
<sequence length="1085" mass="112632">MKRTAGLTALALAFSVGGLSTQAAAQTGPASPAPKPSANHRSGTVTLITGDKVTLRYDQAGKPVARIEPAGNRAVQFSTVLHKGALTVIPSDAEPLIASGLLDKRLFDVTQLLAFGYGDAERGDIPVITESAKGATPTLKAAQQAEPIPALGFTSSRVPKNKAAELWKDLAGTGAQAKTMAGGVEKLWLDGKRQFNLDKSVEQIKATTAWTQGLTGKGITVAVLDSGYDANHPDLKGVVTQARNFSDQTTDTRDNIGHGTHVATTIAGSGAASTGKYKGVAPDAKLAIGKIGDFFITDSAILAGLDWAANHVKAKVVNMSFGGPDTPDIDPIEQAVNTLSTTTGTLFVVAAGNSGPQSIGSPGSADEALTVGAVDKNNTLAGFSSTGPRDHDKGLKPDVTAPGVGITAAAAEGTATSPYTAMSGTSMATPHVVGAAAILAQRHPTWTGRQLKAALTGSAVKQGTNTPFEQGAGRIDVSRAITQSVTADPGTLSAELPWPHSDTQQTTKTLTYTNHGTAPATLDLAVENSGGALPAGLITLSTPQVQVPAGGTAPVTVTIAAKGAATGAYSAVITATAGDTTVRTPIGAHIAPETHEVTVKVIGRDGQAPAERVSAYAYNVASGKFTDIPVTAGTGTVRLPLGDWFVRALIPSQQASTLAHAPLKVAAGAEPVVLDARQGNPIRFSLDRPDATPDQVLSQIVVHRQGQASFEFGNVVFDADPNASGYVIPSRLPGVDYLASTVWHKQGAPISPYRYDLALHHTGGLPDNPAYHGKTAALVKVTSKYHAPGVAGEAQLLVGAAPGDGAMLFGGTRVSLPSTLTQYRTPSRALTWYSRVIHGNEYEVFDSGTVLKGRTHRETWGAAVAGPAADRYGSMRYQNEMWVSASSLFTDPVAGRTSFDLKTSGTISLSLDGRELGRQDFPHCEGPAPCELAVTVPESAGTYTATATVKRDVPRTALSTAVESTWTFPSARTADFTTLPLLSVRYAPKGLNNFNQAKAGTAVRIPLQVETPAGTPKPNVQAITVEASTDDGTTWTKVELHRTHKGWKVHIPATLTGNFVSLRATVDAGDTKVTQTIKRAYALIP</sequence>
<dbReference type="InterPro" id="IPR013783">
    <property type="entry name" value="Ig-like_fold"/>
</dbReference>
<dbReference type="STRING" id="504805.SAMN05421505_102226"/>
<evidence type="ECO:0000313" key="10">
    <source>
        <dbReference type="EMBL" id="SDG19896.1"/>
    </source>
</evidence>
<protein>
    <submittedName>
        <fullName evidence="10">Serine protease, subtilisin family</fullName>
    </submittedName>
</protein>
<evidence type="ECO:0000256" key="8">
    <source>
        <dbReference type="SAM" id="SignalP"/>
    </source>
</evidence>
<dbReference type="PRINTS" id="PR00723">
    <property type="entry name" value="SUBTILISIN"/>
</dbReference>
<dbReference type="RefSeq" id="WP_176955233.1">
    <property type="nucleotide sequence ID" value="NZ_FNCN01000002.1"/>
</dbReference>
<proteinExistence type="inferred from homology"/>
<dbReference type="Gene3D" id="2.60.40.10">
    <property type="entry name" value="Immunoglobulins"/>
    <property type="match status" value="1"/>
</dbReference>
<dbReference type="SUPFAM" id="SSF52743">
    <property type="entry name" value="Subtilisin-like"/>
    <property type="match status" value="1"/>
</dbReference>
<dbReference type="InterPro" id="IPR050131">
    <property type="entry name" value="Peptidase_S8_subtilisin-like"/>
</dbReference>
<feature type="signal peptide" evidence="8">
    <location>
        <begin position="1"/>
        <end position="25"/>
    </location>
</feature>
<dbReference type="GO" id="GO:0006508">
    <property type="term" value="P:proteolysis"/>
    <property type="evidence" value="ECO:0007669"/>
    <property type="project" value="UniProtKB-KW"/>
</dbReference>
<reference evidence="10 11" key="1">
    <citation type="submission" date="2016-10" db="EMBL/GenBank/DDBJ databases">
        <authorList>
            <person name="de Groot N.N."/>
        </authorList>
    </citation>
    <scope>NUCLEOTIDE SEQUENCE [LARGE SCALE GENOMIC DNA]</scope>
    <source>
        <strain evidence="10 11">CPCC 201354</strain>
    </source>
</reference>
<feature type="chain" id="PRO_5011643664" evidence="8">
    <location>
        <begin position="26"/>
        <end position="1085"/>
    </location>
</feature>
<evidence type="ECO:0000256" key="4">
    <source>
        <dbReference type="ARBA" id="ARBA00022825"/>
    </source>
</evidence>
<keyword evidence="2 6" id="KW-0645">Protease</keyword>
<keyword evidence="4 6" id="KW-0720">Serine protease</keyword>
<name>A0A1G7SA29_9ACTN</name>
<dbReference type="PANTHER" id="PTHR43806:SF65">
    <property type="entry name" value="SERINE PROTEASE APRX"/>
    <property type="match status" value="1"/>
</dbReference>
<dbReference type="PROSITE" id="PS00138">
    <property type="entry name" value="SUBTILASE_SER"/>
    <property type="match status" value="1"/>
</dbReference>
<feature type="region of interest" description="Disordered" evidence="7">
    <location>
        <begin position="24"/>
        <end position="43"/>
    </location>
</feature>
<dbReference type="AlphaFoldDB" id="A0A1G7SA29"/>
<gene>
    <name evidence="10" type="ORF">SAMN05421505_102226</name>
</gene>
<evidence type="ECO:0000313" key="11">
    <source>
        <dbReference type="Proteomes" id="UP000198923"/>
    </source>
</evidence>
<keyword evidence="3 6" id="KW-0378">Hydrolase</keyword>
<keyword evidence="11" id="KW-1185">Reference proteome</keyword>
<feature type="domain" description="Peptidase S8/S53" evidence="9">
    <location>
        <begin position="216"/>
        <end position="473"/>
    </location>
</feature>
<dbReference type="InterPro" id="IPR023828">
    <property type="entry name" value="Peptidase_S8_Ser-AS"/>
</dbReference>
<dbReference type="PROSITE" id="PS51892">
    <property type="entry name" value="SUBTILASE"/>
    <property type="match status" value="1"/>
</dbReference>
<feature type="active site" description="Charge relay system" evidence="5 6">
    <location>
        <position position="225"/>
    </location>
</feature>
<evidence type="ECO:0000256" key="1">
    <source>
        <dbReference type="ARBA" id="ARBA00011073"/>
    </source>
</evidence>
<organism evidence="10 11">
    <name type="scientific">Sinosporangium album</name>
    <dbReference type="NCBI Taxonomy" id="504805"/>
    <lineage>
        <taxon>Bacteria</taxon>
        <taxon>Bacillati</taxon>
        <taxon>Actinomycetota</taxon>
        <taxon>Actinomycetes</taxon>
        <taxon>Streptosporangiales</taxon>
        <taxon>Streptosporangiaceae</taxon>
        <taxon>Sinosporangium</taxon>
    </lineage>
</organism>
<dbReference type="Proteomes" id="UP000198923">
    <property type="component" value="Unassembled WGS sequence"/>
</dbReference>
<dbReference type="EMBL" id="FNCN01000002">
    <property type="protein sequence ID" value="SDG19896.1"/>
    <property type="molecule type" value="Genomic_DNA"/>
</dbReference>
<feature type="active site" description="Charge relay system" evidence="5 6">
    <location>
        <position position="258"/>
    </location>
</feature>
<dbReference type="Gene3D" id="3.40.50.200">
    <property type="entry name" value="Peptidase S8/S53 domain"/>
    <property type="match status" value="1"/>
</dbReference>
<dbReference type="PANTHER" id="PTHR43806">
    <property type="entry name" value="PEPTIDASE S8"/>
    <property type="match status" value="1"/>
</dbReference>
<dbReference type="InterPro" id="IPR000209">
    <property type="entry name" value="Peptidase_S8/S53_dom"/>
</dbReference>
<dbReference type="InterPro" id="IPR015500">
    <property type="entry name" value="Peptidase_S8_subtilisin-rel"/>
</dbReference>